<dbReference type="EC" id="7.1.1.-" evidence="11"/>
<keyword evidence="13" id="KW-1185">Reference proteome</keyword>
<dbReference type="EMBL" id="FOBH01000003">
    <property type="protein sequence ID" value="SEK84877.1"/>
    <property type="molecule type" value="Genomic_DNA"/>
</dbReference>
<evidence type="ECO:0000256" key="11">
    <source>
        <dbReference type="HAMAP-Rule" id="MF_01456"/>
    </source>
</evidence>
<accession>A0A1H7KG08</accession>
<feature type="transmembrane region" description="Helical" evidence="11">
    <location>
        <begin position="20"/>
        <end position="40"/>
    </location>
</feature>
<keyword evidence="4 11" id="KW-0813">Transport</keyword>
<organism evidence="12 13">
    <name type="scientific">Nitrosovibrio tenuis</name>
    <dbReference type="NCBI Taxonomy" id="1233"/>
    <lineage>
        <taxon>Bacteria</taxon>
        <taxon>Pseudomonadati</taxon>
        <taxon>Pseudomonadota</taxon>
        <taxon>Betaproteobacteria</taxon>
        <taxon>Nitrosomonadales</taxon>
        <taxon>Nitrosomonadaceae</taxon>
        <taxon>Nitrosovibrio</taxon>
    </lineage>
</organism>
<dbReference type="GO" id="GO:0005886">
    <property type="term" value="C:plasma membrane"/>
    <property type="evidence" value="ECO:0007669"/>
    <property type="project" value="UniProtKB-SubCell"/>
</dbReference>
<dbReference type="RefSeq" id="WP_090828048.1">
    <property type="nucleotide sequence ID" value="NZ_FOBH01000003.1"/>
</dbReference>
<dbReference type="Pfam" id="PF00420">
    <property type="entry name" value="Oxidored_q2"/>
    <property type="match status" value="1"/>
</dbReference>
<dbReference type="STRING" id="1233.SAMN05216387_103191"/>
<evidence type="ECO:0000256" key="10">
    <source>
        <dbReference type="ARBA" id="ARBA00023136"/>
    </source>
</evidence>
<dbReference type="NCBIfam" id="NF004320">
    <property type="entry name" value="PRK05715.1-2"/>
    <property type="match status" value="1"/>
</dbReference>
<comment type="function">
    <text evidence="1 11">NDH-1 shuttles electrons from NADH, via FMN and iron-sulfur (Fe-S) centers, to quinones in the respiratory chain. The immediate electron acceptor for the enzyme in this species is believed to be ubiquinone. Couples the redox reaction to proton translocation (for every two electrons transferred, four hydrogen ions are translocated across the cytoplasmic membrane), and thus conserves the redox energy in a proton gradient.</text>
</comment>
<evidence type="ECO:0000313" key="13">
    <source>
        <dbReference type="Proteomes" id="UP000198620"/>
    </source>
</evidence>
<evidence type="ECO:0000256" key="8">
    <source>
        <dbReference type="ARBA" id="ARBA00022989"/>
    </source>
</evidence>
<dbReference type="GO" id="GO:0030964">
    <property type="term" value="C:NADH dehydrogenase complex"/>
    <property type="evidence" value="ECO:0007669"/>
    <property type="project" value="TreeGrafter"/>
</dbReference>
<dbReference type="AlphaFoldDB" id="A0A1H7KG08"/>
<dbReference type="GO" id="GO:0048038">
    <property type="term" value="F:quinone binding"/>
    <property type="evidence" value="ECO:0007669"/>
    <property type="project" value="UniProtKB-KW"/>
</dbReference>
<reference evidence="12 13" key="1">
    <citation type="submission" date="2016-10" db="EMBL/GenBank/DDBJ databases">
        <authorList>
            <person name="de Groot N.N."/>
        </authorList>
    </citation>
    <scope>NUCLEOTIDE SEQUENCE [LARGE SCALE GENOMIC DNA]</scope>
    <source>
        <strain evidence="12 13">Nv1</strain>
    </source>
</reference>
<dbReference type="OrthoDB" id="9801357at2"/>
<dbReference type="GO" id="GO:0050136">
    <property type="term" value="F:NADH dehydrogenase (quinone) (non-electrogenic) activity"/>
    <property type="evidence" value="ECO:0007669"/>
    <property type="project" value="UniProtKB-UniRule"/>
</dbReference>
<name>A0A1H7KG08_9PROT</name>
<proteinExistence type="inferred from homology"/>
<comment type="subcellular location">
    <subcellularLocation>
        <location evidence="11">Cell membrane</location>
        <topology evidence="11">Multi-pass membrane protein</topology>
    </subcellularLocation>
    <subcellularLocation>
        <location evidence="2">Membrane</location>
        <topology evidence="2">Multi-pass membrane protein</topology>
    </subcellularLocation>
</comment>
<dbReference type="Gene3D" id="1.10.287.3510">
    <property type="match status" value="1"/>
</dbReference>
<evidence type="ECO:0000256" key="3">
    <source>
        <dbReference type="ARBA" id="ARBA00010519"/>
    </source>
</evidence>
<keyword evidence="10 11" id="KW-0472">Membrane</keyword>
<dbReference type="PANTHER" id="PTHR11434">
    <property type="entry name" value="NADH-UBIQUINONE OXIDOREDUCTASE SUBUNIT ND4L"/>
    <property type="match status" value="1"/>
</dbReference>
<dbReference type="PANTHER" id="PTHR11434:SF16">
    <property type="entry name" value="NADH-UBIQUINONE OXIDOREDUCTASE CHAIN 4L"/>
    <property type="match status" value="1"/>
</dbReference>
<keyword evidence="11" id="KW-1003">Cell membrane</keyword>
<feature type="transmembrane region" description="Helical" evidence="11">
    <location>
        <begin position="76"/>
        <end position="99"/>
    </location>
</feature>
<dbReference type="HAMAP" id="MF_01456">
    <property type="entry name" value="NDH1_NuoK"/>
    <property type="match status" value="1"/>
</dbReference>
<evidence type="ECO:0000313" key="12">
    <source>
        <dbReference type="EMBL" id="SEK84877.1"/>
    </source>
</evidence>
<keyword evidence="9 11" id="KW-0520">NAD</keyword>
<evidence type="ECO:0000256" key="7">
    <source>
        <dbReference type="ARBA" id="ARBA00022967"/>
    </source>
</evidence>
<dbReference type="InterPro" id="IPR039428">
    <property type="entry name" value="NUOK/Mnh_C1-like"/>
</dbReference>
<sequence>MSTAEAVASAATTVAAAIPMHHGLLLAAILFVLGMVGILVRRNLIFILMSIEIMLNAAGLAFVVAGSHWAQADGQVMFIFILSVAAAEVSVGLALLLLLHRRFQTLDADAVSKMRG</sequence>
<dbReference type="NCBIfam" id="NF004319">
    <property type="entry name" value="PRK05715.1-1"/>
    <property type="match status" value="1"/>
</dbReference>
<keyword evidence="7 11" id="KW-1278">Translocase</keyword>
<gene>
    <name evidence="11" type="primary">nuoK</name>
    <name evidence="12" type="ORF">SAMN05216387_103191</name>
</gene>
<comment type="similarity">
    <text evidence="3 11">Belongs to the complex I subunit 4L family.</text>
</comment>
<evidence type="ECO:0000256" key="2">
    <source>
        <dbReference type="ARBA" id="ARBA00004141"/>
    </source>
</evidence>
<dbReference type="GO" id="GO:0042773">
    <property type="term" value="P:ATP synthesis coupled electron transport"/>
    <property type="evidence" value="ECO:0007669"/>
    <property type="project" value="InterPro"/>
</dbReference>
<protein>
    <recommendedName>
        <fullName evidence="11">NADH-quinone oxidoreductase subunit K</fullName>
        <ecNumber evidence="11">7.1.1.-</ecNumber>
    </recommendedName>
    <alternativeName>
        <fullName evidence="11">NADH dehydrogenase I subunit K</fullName>
    </alternativeName>
    <alternativeName>
        <fullName evidence="11">NDH-1 subunit K</fullName>
    </alternativeName>
</protein>
<evidence type="ECO:0000256" key="4">
    <source>
        <dbReference type="ARBA" id="ARBA00022448"/>
    </source>
</evidence>
<comment type="subunit">
    <text evidence="11">NDH-1 is composed of 14 different subunits. Subunits NuoA, H, J, K, L, M, N constitute the membrane sector of the complex.</text>
</comment>
<keyword evidence="8 11" id="KW-1133">Transmembrane helix</keyword>
<comment type="catalytic activity">
    <reaction evidence="11">
        <text>a quinone + NADH + 5 H(+)(in) = a quinol + NAD(+) + 4 H(+)(out)</text>
        <dbReference type="Rhea" id="RHEA:57888"/>
        <dbReference type="ChEBI" id="CHEBI:15378"/>
        <dbReference type="ChEBI" id="CHEBI:24646"/>
        <dbReference type="ChEBI" id="CHEBI:57540"/>
        <dbReference type="ChEBI" id="CHEBI:57945"/>
        <dbReference type="ChEBI" id="CHEBI:132124"/>
    </reaction>
</comment>
<keyword evidence="11" id="KW-0830">Ubiquinone</keyword>
<keyword evidence="6 11" id="KW-0874">Quinone</keyword>
<dbReference type="FunFam" id="1.10.287.3510:FF:000001">
    <property type="entry name" value="NADH-quinone oxidoreductase subunit K"/>
    <property type="match status" value="1"/>
</dbReference>
<evidence type="ECO:0000256" key="6">
    <source>
        <dbReference type="ARBA" id="ARBA00022719"/>
    </source>
</evidence>
<evidence type="ECO:0000256" key="1">
    <source>
        <dbReference type="ARBA" id="ARBA00002378"/>
    </source>
</evidence>
<evidence type="ECO:0000256" key="5">
    <source>
        <dbReference type="ARBA" id="ARBA00022692"/>
    </source>
</evidence>
<dbReference type="InterPro" id="IPR001133">
    <property type="entry name" value="NADH_UbQ_OxRdtase_chain4L/K"/>
</dbReference>
<keyword evidence="5 11" id="KW-0812">Transmembrane</keyword>
<feature type="transmembrane region" description="Helical" evidence="11">
    <location>
        <begin position="47"/>
        <end position="70"/>
    </location>
</feature>
<evidence type="ECO:0000256" key="9">
    <source>
        <dbReference type="ARBA" id="ARBA00023027"/>
    </source>
</evidence>
<dbReference type="Proteomes" id="UP000198620">
    <property type="component" value="Unassembled WGS sequence"/>
</dbReference>